<dbReference type="Pfam" id="PF07729">
    <property type="entry name" value="FCD"/>
    <property type="match status" value="1"/>
</dbReference>
<dbReference type="GO" id="GO:0003677">
    <property type="term" value="F:DNA binding"/>
    <property type="evidence" value="ECO:0007669"/>
    <property type="project" value="UniProtKB-KW"/>
</dbReference>
<dbReference type="InterPro" id="IPR036388">
    <property type="entry name" value="WH-like_DNA-bd_sf"/>
</dbReference>
<keyword evidence="2 5" id="KW-0238">DNA-binding</keyword>
<keyword evidence="1" id="KW-0805">Transcription regulation</keyword>
<keyword evidence="6" id="KW-1185">Reference proteome</keyword>
<dbReference type="PROSITE" id="PS50949">
    <property type="entry name" value="HTH_GNTR"/>
    <property type="match status" value="1"/>
</dbReference>
<dbReference type="InterPro" id="IPR036390">
    <property type="entry name" value="WH_DNA-bd_sf"/>
</dbReference>
<comment type="caution">
    <text evidence="5">The sequence shown here is derived from an EMBL/GenBank/DDBJ whole genome shotgun (WGS) entry which is preliminary data.</text>
</comment>
<dbReference type="SMART" id="SM00895">
    <property type="entry name" value="FCD"/>
    <property type="match status" value="1"/>
</dbReference>
<reference evidence="5 6" key="1">
    <citation type="submission" date="2023-07" db="EMBL/GenBank/DDBJ databases">
        <title>Genomic Encyclopedia of Type Strains, Phase IV (KMG-IV): sequencing the most valuable type-strain genomes for metagenomic binning, comparative biology and taxonomic classification.</title>
        <authorList>
            <person name="Goeker M."/>
        </authorList>
    </citation>
    <scope>NUCLEOTIDE SEQUENCE [LARGE SCALE GENOMIC DNA]</scope>
    <source>
        <strain evidence="5 6">DSM 16980</strain>
    </source>
</reference>
<dbReference type="PANTHER" id="PTHR43537:SF5">
    <property type="entry name" value="UXU OPERON TRANSCRIPTIONAL REGULATOR"/>
    <property type="match status" value="1"/>
</dbReference>
<dbReference type="SUPFAM" id="SSF46785">
    <property type="entry name" value="Winged helix' DNA-binding domain"/>
    <property type="match status" value="1"/>
</dbReference>
<feature type="domain" description="HTH gntR-type" evidence="4">
    <location>
        <begin position="3"/>
        <end position="71"/>
    </location>
</feature>
<dbReference type="InterPro" id="IPR000524">
    <property type="entry name" value="Tscrpt_reg_HTH_GntR"/>
</dbReference>
<evidence type="ECO:0000313" key="6">
    <source>
        <dbReference type="Proteomes" id="UP001239167"/>
    </source>
</evidence>
<dbReference type="SMART" id="SM00345">
    <property type="entry name" value="HTH_GNTR"/>
    <property type="match status" value="1"/>
</dbReference>
<dbReference type="InterPro" id="IPR011711">
    <property type="entry name" value="GntR_C"/>
</dbReference>
<dbReference type="InterPro" id="IPR008920">
    <property type="entry name" value="TF_FadR/GntR_C"/>
</dbReference>
<dbReference type="PANTHER" id="PTHR43537">
    <property type="entry name" value="TRANSCRIPTIONAL REGULATOR, GNTR FAMILY"/>
    <property type="match status" value="1"/>
</dbReference>
<protein>
    <submittedName>
        <fullName evidence="5">DNA-binding FadR family transcriptional regulator</fullName>
    </submittedName>
</protein>
<dbReference type="Gene3D" id="1.20.120.530">
    <property type="entry name" value="GntR ligand-binding domain-like"/>
    <property type="match status" value="1"/>
</dbReference>
<dbReference type="Proteomes" id="UP001239167">
    <property type="component" value="Unassembled WGS sequence"/>
</dbReference>
<evidence type="ECO:0000256" key="1">
    <source>
        <dbReference type="ARBA" id="ARBA00023015"/>
    </source>
</evidence>
<evidence type="ECO:0000256" key="3">
    <source>
        <dbReference type="ARBA" id="ARBA00023163"/>
    </source>
</evidence>
<evidence type="ECO:0000313" key="5">
    <source>
        <dbReference type="EMBL" id="MDQ0204043.1"/>
    </source>
</evidence>
<evidence type="ECO:0000259" key="4">
    <source>
        <dbReference type="PROSITE" id="PS50949"/>
    </source>
</evidence>
<accession>A0ABT9Y8S4</accession>
<dbReference type="SUPFAM" id="SSF48008">
    <property type="entry name" value="GntR ligand-binding domain-like"/>
    <property type="match status" value="1"/>
</dbReference>
<gene>
    <name evidence="5" type="ORF">J2S01_001765</name>
</gene>
<name>A0ABT9Y8S4_9FIRM</name>
<dbReference type="CDD" id="cd07377">
    <property type="entry name" value="WHTH_GntR"/>
    <property type="match status" value="1"/>
</dbReference>
<dbReference type="Pfam" id="PF00392">
    <property type="entry name" value="GntR"/>
    <property type="match status" value="1"/>
</dbReference>
<dbReference type="Gene3D" id="1.10.10.10">
    <property type="entry name" value="Winged helix-like DNA-binding domain superfamily/Winged helix DNA-binding domain"/>
    <property type="match status" value="1"/>
</dbReference>
<organism evidence="5 6">
    <name type="scientific">Pectinatus haikarae</name>
    <dbReference type="NCBI Taxonomy" id="349096"/>
    <lineage>
        <taxon>Bacteria</taxon>
        <taxon>Bacillati</taxon>
        <taxon>Bacillota</taxon>
        <taxon>Negativicutes</taxon>
        <taxon>Selenomonadales</taxon>
        <taxon>Selenomonadaceae</taxon>
        <taxon>Pectinatus</taxon>
    </lineage>
</organism>
<proteinExistence type="predicted"/>
<keyword evidence="3" id="KW-0804">Transcription</keyword>
<sequence>MGTLLVNTIINNILDLLKNNNMQPGDKLPTVDNLAVKFKVGHSTVREALKALSAQNILAIRQGSGTFVSQKNGISNDPLGIGMMGEDVSTIFDMLTVRLIFEPEIAAIAAQKATLKNIRQINELCLMVEELIKAEKNYDDEDNLFHSAIGNASGNKIIYKITQIIHTSIKKNIFITDNSLCEETMLTHRQIARAIANGDSAGAKNGMIIHLNAQREFLLKNYDLQT</sequence>
<dbReference type="RefSeq" id="WP_307224187.1">
    <property type="nucleotide sequence ID" value="NZ_CP116940.1"/>
</dbReference>
<evidence type="ECO:0000256" key="2">
    <source>
        <dbReference type="ARBA" id="ARBA00023125"/>
    </source>
</evidence>
<dbReference type="EMBL" id="JAUSUE010000012">
    <property type="protein sequence ID" value="MDQ0204043.1"/>
    <property type="molecule type" value="Genomic_DNA"/>
</dbReference>